<protein>
    <submittedName>
        <fullName evidence="4">Wall-associated protein</fullName>
    </submittedName>
</protein>
<dbReference type="Pfam" id="PF25023">
    <property type="entry name" value="TEN_YD-shell"/>
    <property type="match status" value="1"/>
</dbReference>
<evidence type="ECO:0000259" key="3">
    <source>
        <dbReference type="Pfam" id="PF25023"/>
    </source>
</evidence>
<dbReference type="InterPro" id="IPR050708">
    <property type="entry name" value="T6SS_VgrG/RHS"/>
</dbReference>
<reference evidence="4 5" key="1">
    <citation type="submission" date="2016-04" db="EMBL/GenBank/DDBJ databases">
        <title>Complete genome sequence of Dokdonella koreensis DS-123T.</title>
        <authorList>
            <person name="Kim J.F."/>
            <person name="Lee H."/>
            <person name="Kwak M.-J."/>
        </authorList>
    </citation>
    <scope>NUCLEOTIDE SEQUENCE [LARGE SCALE GENOMIC DNA]</scope>
    <source>
        <strain evidence="4 5">DS-123</strain>
    </source>
</reference>
<dbReference type="InterPro" id="IPR022385">
    <property type="entry name" value="Rhs_assc_core"/>
</dbReference>
<proteinExistence type="predicted"/>
<organism evidence="4 5">
    <name type="scientific">Dokdonella koreensis DS-123</name>
    <dbReference type="NCBI Taxonomy" id="1300342"/>
    <lineage>
        <taxon>Bacteria</taxon>
        <taxon>Pseudomonadati</taxon>
        <taxon>Pseudomonadota</taxon>
        <taxon>Gammaproteobacteria</taxon>
        <taxon>Lysobacterales</taxon>
        <taxon>Rhodanobacteraceae</taxon>
        <taxon>Dokdonella</taxon>
    </lineage>
</organism>
<dbReference type="KEGG" id="dko:I596_996"/>
<dbReference type="RefSeq" id="WP_190278986.1">
    <property type="nucleotide sequence ID" value="NZ_CP015249.1"/>
</dbReference>
<evidence type="ECO:0000256" key="2">
    <source>
        <dbReference type="SAM" id="MobiDB-lite"/>
    </source>
</evidence>
<sequence>MINRSYQYDRNGNVTRIDDQLPDNEDRILSYDRRNRLTTANYGDSVFEYEYDDLDNITWQRTLSGIFPSGMGRNFKYKYDERGRLYEVEDLVYPMGEDRYHRYEYSSALGGDRGNVTRRKLAWLINVDQDYVYNLANQMTNVRAHVGGATLASYEYDGNGRRVRITEGTTRRLQMYSQAGQLVYETTTVPGQPVEATEYYYLGRHLVAQKTNGVTTYIHTDALGSVTRKTNSTGGIVEDRIYEPYGESLEVTTRAPQWPQGMAYTGHVLDNLTRITYAQARYYDQLMGRFMSPDPVAPDAGNFNRYWYANNSPFSNIDPDGRASCPSSGSQTTGTHICYDSPRSETGTDSQEGPSENQVATDKQVAKASRSGKLSDGTVVNLTAGSEEQGFTAGAKGTGKANLTGQRCVKCSDGTTRTQAFYDPSQIGPDQSGGHTHPNDHVPLPGPEDGRMARATGKTAYVIADGRAFAVEKTNVGYRVRLISGRPLSTKEAGAVRNQIDSWNQHKGGSGVTCQAGC</sequence>
<accession>A0A167GPX2</accession>
<gene>
    <name evidence="4" type="ORF">I596_996</name>
</gene>
<feature type="domain" description="Teneurin-like YD-shell" evidence="3">
    <location>
        <begin position="4"/>
        <end position="313"/>
    </location>
</feature>
<dbReference type="Gene3D" id="2.180.10.10">
    <property type="entry name" value="RHS repeat-associated core"/>
    <property type="match status" value="1"/>
</dbReference>
<dbReference type="STRING" id="1300342.I596_996"/>
<feature type="region of interest" description="Disordered" evidence="2">
    <location>
        <begin position="317"/>
        <end position="374"/>
    </location>
</feature>
<evidence type="ECO:0000256" key="1">
    <source>
        <dbReference type="ARBA" id="ARBA00022737"/>
    </source>
</evidence>
<evidence type="ECO:0000313" key="5">
    <source>
        <dbReference type="Proteomes" id="UP000076830"/>
    </source>
</evidence>
<dbReference type="PATRIC" id="fig|1300342.3.peg.973"/>
<keyword evidence="5" id="KW-1185">Reference proteome</keyword>
<dbReference type="PANTHER" id="PTHR32305:SF17">
    <property type="entry name" value="TRNA NUCLEASE WAPA"/>
    <property type="match status" value="1"/>
</dbReference>
<dbReference type="PANTHER" id="PTHR32305">
    <property type="match status" value="1"/>
</dbReference>
<dbReference type="AlphaFoldDB" id="A0A167GPX2"/>
<keyword evidence="1" id="KW-0677">Repeat</keyword>
<feature type="compositionally biased region" description="Polar residues" evidence="2">
    <location>
        <begin position="344"/>
        <end position="361"/>
    </location>
</feature>
<feature type="compositionally biased region" description="Polar residues" evidence="2">
    <location>
        <begin position="325"/>
        <end position="335"/>
    </location>
</feature>
<evidence type="ECO:0000313" key="4">
    <source>
        <dbReference type="EMBL" id="ANB17026.1"/>
    </source>
</evidence>
<dbReference type="Proteomes" id="UP000076830">
    <property type="component" value="Chromosome"/>
</dbReference>
<feature type="region of interest" description="Disordered" evidence="2">
    <location>
        <begin position="420"/>
        <end position="447"/>
    </location>
</feature>
<dbReference type="NCBIfam" id="TIGR03696">
    <property type="entry name" value="Rhs_assc_core"/>
    <property type="match status" value="1"/>
</dbReference>
<dbReference type="InterPro" id="IPR056823">
    <property type="entry name" value="TEN-like_YD-shell"/>
</dbReference>
<dbReference type="EMBL" id="CP015249">
    <property type="protein sequence ID" value="ANB17026.1"/>
    <property type="molecule type" value="Genomic_DNA"/>
</dbReference>
<name>A0A167GPX2_9GAMM</name>